<dbReference type="GO" id="GO:0080043">
    <property type="term" value="F:quercetin 3-O-glucosyltransferase activity"/>
    <property type="evidence" value="ECO:0007669"/>
    <property type="project" value="TreeGrafter"/>
</dbReference>
<dbReference type="EnsemblPlants" id="OPUNC04G03730.1">
    <property type="protein sequence ID" value="OPUNC04G03730.1"/>
    <property type="gene ID" value="OPUNC04G03730"/>
</dbReference>
<dbReference type="SUPFAM" id="SSF53756">
    <property type="entry name" value="UDP-Glycosyltransferase/glycogen phosphorylase"/>
    <property type="match status" value="1"/>
</dbReference>
<dbReference type="GO" id="GO:0080044">
    <property type="term" value="F:quercetin 7-O-glucosyltransferase activity"/>
    <property type="evidence" value="ECO:0007669"/>
    <property type="project" value="TreeGrafter"/>
</dbReference>
<evidence type="ECO:0000259" key="2">
    <source>
        <dbReference type="Pfam" id="PF26168"/>
    </source>
</evidence>
<keyword evidence="4" id="KW-1185">Reference proteome</keyword>
<dbReference type="OMA" id="DPVEYCC"/>
<name>A0A0E0KN53_ORYPU</name>
<protein>
    <recommendedName>
        <fullName evidence="2">Glycosyltransferase N-terminal domain-containing protein</fullName>
    </recommendedName>
</protein>
<sequence length="108" mass="11540">MASMSDRHGGAAAHVLLVPLPAQGHMNPMLQSSRRLAYHGLRPTLITTRYVLSIGPPPGDHFRVTAFSNGLDAGGMGSCPDPVEYCCRLEAVGSEMLARVIRLSCIPL</sequence>
<evidence type="ECO:0000313" key="4">
    <source>
        <dbReference type="Proteomes" id="UP000026962"/>
    </source>
</evidence>
<reference evidence="3" key="1">
    <citation type="submission" date="2015-04" db="UniProtKB">
        <authorList>
            <consortium name="EnsemblPlants"/>
        </authorList>
    </citation>
    <scope>IDENTIFICATION</scope>
</reference>
<evidence type="ECO:0000313" key="3">
    <source>
        <dbReference type="EnsemblPlants" id="OPUNC04G03730.1"/>
    </source>
</evidence>
<dbReference type="PANTHER" id="PTHR11926:SF715">
    <property type="entry name" value="OS04G0204000 PROTEIN"/>
    <property type="match status" value="1"/>
</dbReference>
<organism evidence="3">
    <name type="scientific">Oryza punctata</name>
    <name type="common">Red rice</name>
    <dbReference type="NCBI Taxonomy" id="4537"/>
    <lineage>
        <taxon>Eukaryota</taxon>
        <taxon>Viridiplantae</taxon>
        <taxon>Streptophyta</taxon>
        <taxon>Embryophyta</taxon>
        <taxon>Tracheophyta</taxon>
        <taxon>Spermatophyta</taxon>
        <taxon>Magnoliopsida</taxon>
        <taxon>Liliopsida</taxon>
        <taxon>Poales</taxon>
        <taxon>Poaceae</taxon>
        <taxon>BOP clade</taxon>
        <taxon>Oryzoideae</taxon>
        <taxon>Oryzeae</taxon>
        <taxon>Oryzinae</taxon>
        <taxon>Oryza</taxon>
    </lineage>
</organism>
<dbReference type="PANTHER" id="PTHR11926">
    <property type="entry name" value="GLUCOSYL/GLUCURONOSYL TRANSFERASES"/>
    <property type="match status" value="1"/>
</dbReference>
<dbReference type="Pfam" id="PF26168">
    <property type="entry name" value="Glyco_transf_N"/>
    <property type="match status" value="1"/>
</dbReference>
<comment type="similarity">
    <text evidence="1">Belongs to the UDP-glycosyltransferase family.</text>
</comment>
<dbReference type="Gramene" id="OPUNC04G03730.1">
    <property type="protein sequence ID" value="OPUNC04G03730.1"/>
    <property type="gene ID" value="OPUNC04G03730"/>
</dbReference>
<proteinExistence type="inferred from homology"/>
<feature type="domain" description="Glycosyltransferase N-terminal" evidence="2">
    <location>
        <begin position="14"/>
        <end position="41"/>
    </location>
</feature>
<accession>A0A0E0KN53</accession>
<dbReference type="STRING" id="4537.A0A0E0KN53"/>
<reference evidence="3" key="2">
    <citation type="submission" date="2018-05" db="EMBL/GenBank/DDBJ databases">
        <title>OpunRS2 (Oryza punctata Reference Sequence Version 2).</title>
        <authorList>
            <person name="Zhang J."/>
            <person name="Kudrna D."/>
            <person name="Lee S."/>
            <person name="Talag J."/>
            <person name="Welchert J."/>
            <person name="Wing R.A."/>
        </authorList>
    </citation>
    <scope>NUCLEOTIDE SEQUENCE [LARGE SCALE GENOMIC DNA]</scope>
</reference>
<dbReference type="InterPro" id="IPR058980">
    <property type="entry name" value="Glyco_transf_N"/>
</dbReference>
<dbReference type="eggNOG" id="KOG1192">
    <property type="taxonomic scope" value="Eukaryota"/>
</dbReference>
<dbReference type="AlphaFoldDB" id="A0A0E0KN53"/>
<dbReference type="Gene3D" id="3.40.50.2000">
    <property type="entry name" value="Glycogen Phosphorylase B"/>
    <property type="match status" value="1"/>
</dbReference>
<dbReference type="HOGENOM" id="CLU_001724_10_2_1"/>
<dbReference type="Proteomes" id="UP000026962">
    <property type="component" value="Chromosome 4"/>
</dbReference>
<evidence type="ECO:0000256" key="1">
    <source>
        <dbReference type="ARBA" id="ARBA00009995"/>
    </source>
</evidence>